<evidence type="ECO:0000256" key="6">
    <source>
        <dbReference type="ARBA" id="ARBA00022962"/>
    </source>
</evidence>
<dbReference type="EMBL" id="JAMOKX010000002">
    <property type="protein sequence ID" value="MCL9819213.1"/>
    <property type="molecule type" value="Genomic_DNA"/>
</dbReference>
<proteinExistence type="inferred from homology"/>
<comment type="pathway">
    <text evidence="1">Amino-acid biosynthesis; L-asparagine biosynthesis; L-asparagine from L-aspartate (L-Gln route): step 1/1.</text>
</comment>
<keyword evidence="5" id="KW-0067">ATP-binding</keyword>
<gene>
    <name evidence="9" type="primary">asnB</name>
    <name evidence="9" type="ORF">NCR95_03365</name>
</gene>
<protein>
    <recommendedName>
        <fullName evidence="3">asparagine synthase (glutamine-hydrolyzing)</fullName>
        <ecNumber evidence="3">6.3.5.4</ecNumber>
    </recommendedName>
</protein>
<dbReference type="SUPFAM" id="SSF56235">
    <property type="entry name" value="N-terminal nucleophile aminohydrolases (Ntn hydrolases)"/>
    <property type="match status" value="1"/>
</dbReference>
<name>A0ABT0TTH5_9HELI</name>
<dbReference type="Gene3D" id="3.40.50.620">
    <property type="entry name" value="HUPs"/>
    <property type="match status" value="1"/>
</dbReference>
<sequence length="607" mass="69637">MCGIAGSLNMPKMTLDKVYSLMSHRGPNAKGILEEMTKGGFLQFFHARLSIQDLSKESNQPMNLEHLSIVFNGEIYNHMELRRELSCTFKTHSDTETILALYLHYGIDFLDKLDGMFAFVIFDRKEHKLVLARDRMGKKPLFYYQKAESFGFASELNTLVGIKKMEIDRDSLAFFLQSGFFYQDGAPYRDVFSLPNGHYGIYDLANHYLKIQSYFDLKAIYEQPKKTNLQESLEACETLLKQSIKNRLLSSDLEVGAFLSGGIDSSLIVALASEINPNLRTFTISFDGTYDESSLAEMTAKRYHTNHTTLKISTDLKQDIFKILQNYGRPFADSSAIPSYYVAREAKKYLSVILNGDGADELFGGYRRYIGHLLIPKTKALGGTLGLFPKPREKKSLYNYFYRLLQMARHYQKDFKSYYLSATTDIFEGYFSFETHLNDSFNQDLESTFCSKISPLSQMLLLDSQCLLLSDLLPKMDIATMANSLEGRSPFLSKILVEFAPALDDSLKIKGKKTKYLLRLLAQKYLDAEVYNAPKRGFEVPLKQWINGELKEIILQVLQKPSISDQFLSKDEIDEICFGSKIPSEKRAKMLWSLFSLEVWYQKYLEY</sequence>
<dbReference type="Proteomes" id="UP001057522">
    <property type="component" value="Unassembled WGS sequence"/>
</dbReference>
<keyword evidence="6" id="KW-0315">Glutamine amidotransferase</keyword>
<comment type="caution">
    <text evidence="9">The sequence shown here is derived from an EMBL/GenBank/DDBJ whole genome shotgun (WGS) entry which is preliminary data.</text>
</comment>
<dbReference type="CDD" id="cd01991">
    <property type="entry name" value="Asn_synthase_B_C"/>
    <property type="match status" value="1"/>
</dbReference>
<evidence type="ECO:0000259" key="8">
    <source>
        <dbReference type="PROSITE" id="PS51278"/>
    </source>
</evidence>
<evidence type="ECO:0000313" key="9">
    <source>
        <dbReference type="EMBL" id="MCL9819213.1"/>
    </source>
</evidence>
<dbReference type="InterPro" id="IPR051786">
    <property type="entry name" value="ASN_synthetase/amidase"/>
</dbReference>
<reference evidence="9" key="1">
    <citation type="submission" date="2022-06" db="EMBL/GenBank/DDBJ databases">
        <title>Helicobacter colisuis sp. nov.</title>
        <authorList>
            <person name="Papic B."/>
            <person name="Gruntar I."/>
        </authorList>
    </citation>
    <scope>NUCLEOTIDE SEQUENCE</scope>
    <source>
        <strain evidence="9">11154-15</strain>
    </source>
</reference>
<evidence type="ECO:0000256" key="5">
    <source>
        <dbReference type="ARBA" id="ARBA00022840"/>
    </source>
</evidence>
<accession>A0ABT0TTH5</accession>
<evidence type="ECO:0000256" key="3">
    <source>
        <dbReference type="ARBA" id="ARBA00012737"/>
    </source>
</evidence>
<dbReference type="InterPro" id="IPR033738">
    <property type="entry name" value="AsnB_N"/>
</dbReference>
<keyword evidence="9" id="KW-0436">Ligase</keyword>
<dbReference type="PANTHER" id="PTHR43284:SF1">
    <property type="entry name" value="ASPARAGINE SYNTHETASE"/>
    <property type="match status" value="1"/>
</dbReference>
<dbReference type="SUPFAM" id="SSF52402">
    <property type="entry name" value="Adenine nucleotide alpha hydrolases-like"/>
    <property type="match status" value="1"/>
</dbReference>
<dbReference type="EC" id="6.3.5.4" evidence="3"/>
<dbReference type="PROSITE" id="PS51278">
    <property type="entry name" value="GATASE_TYPE_2"/>
    <property type="match status" value="1"/>
</dbReference>
<comment type="similarity">
    <text evidence="2">Belongs to the asparagine synthetase family.</text>
</comment>
<dbReference type="InterPro" id="IPR017932">
    <property type="entry name" value="GATase_2_dom"/>
</dbReference>
<feature type="domain" description="Glutamine amidotransferase type-2" evidence="8">
    <location>
        <begin position="2"/>
        <end position="205"/>
    </location>
</feature>
<dbReference type="Gene3D" id="3.60.20.10">
    <property type="entry name" value="Glutamine Phosphoribosylpyrophosphate, subunit 1, domain 1"/>
    <property type="match status" value="1"/>
</dbReference>
<evidence type="ECO:0000256" key="1">
    <source>
        <dbReference type="ARBA" id="ARBA00005187"/>
    </source>
</evidence>
<evidence type="ECO:0000256" key="2">
    <source>
        <dbReference type="ARBA" id="ARBA00005752"/>
    </source>
</evidence>
<dbReference type="Pfam" id="PF13537">
    <property type="entry name" value="GATase_7"/>
    <property type="match status" value="1"/>
</dbReference>
<dbReference type="InterPro" id="IPR006426">
    <property type="entry name" value="Asn_synth_AEB"/>
</dbReference>
<dbReference type="NCBIfam" id="TIGR01536">
    <property type="entry name" value="asn_synth_AEB"/>
    <property type="match status" value="1"/>
</dbReference>
<dbReference type="InterPro" id="IPR001962">
    <property type="entry name" value="Asn_synthase"/>
</dbReference>
<comment type="catalytic activity">
    <reaction evidence="7">
        <text>L-aspartate + L-glutamine + ATP + H2O = L-asparagine + L-glutamate + AMP + diphosphate + H(+)</text>
        <dbReference type="Rhea" id="RHEA:12228"/>
        <dbReference type="ChEBI" id="CHEBI:15377"/>
        <dbReference type="ChEBI" id="CHEBI:15378"/>
        <dbReference type="ChEBI" id="CHEBI:29985"/>
        <dbReference type="ChEBI" id="CHEBI:29991"/>
        <dbReference type="ChEBI" id="CHEBI:30616"/>
        <dbReference type="ChEBI" id="CHEBI:33019"/>
        <dbReference type="ChEBI" id="CHEBI:58048"/>
        <dbReference type="ChEBI" id="CHEBI:58359"/>
        <dbReference type="ChEBI" id="CHEBI:456215"/>
        <dbReference type="EC" id="6.3.5.4"/>
    </reaction>
</comment>
<dbReference type="InterPro" id="IPR029055">
    <property type="entry name" value="Ntn_hydrolases_N"/>
</dbReference>
<evidence type="ECO:0000256" key="4">
    <source>
        <dbReference type="ARBA" id="ARBA00022741"/>
    </source>
</evidence>
<keyword evidence="4" id="KW-0547">Nucleotide-binding</keyword>
<dbReference type="RefSeq" id="WP_250603836.1">
    <property type="nucleotide sequence ID" value="NZ_JAMOKX010000002.1"/>
</dbReference>
<dbReference type="PANTHER" id="PTHR43284">
    <property type="entry name" value="ASPARAGINE SYNTHETASE (GLUTAMINE-HYDROLYZING)"/>
    <property type="match status" value="1"/>
</dbReference>
<dbReference type="GO" id="GO:0004066">
    <property type="term" value="F:asparagine synthase (glutamine-hydrolyzing) activity"/>
    <property type="evidence" value="ECO:0007669"/>
    <property type="project" value="UniProtKB-EC"/>
</dbReference>
<dbReference type="InterPro" id="IPR014729">
    <property type="entry name" value="Rossmann-like_a/b/a_fold"/>
</dbReference>
<evidence type="ECO:0000256" key="7">
    <source>
        <dbReference type="ARBA" id="ARBA00048741"/>
    </source>
</evidence>
<keyword evidence="10" id="KW-1185">Reference proteome</keyword>
<dbReference type="PIRSF" id="PIRSF001589">
    <property type="entry name" value="Asn_synthetase_glu-h"/>
    <property type="match status" value="1"/>
</dbReference>
<evidence type="ECO:0000313" key="10">
    <source>
        <dbReference type="Proteomes" id="UP001057522"/>
    </source>
</evidence>
<dbReference type="CDD" id="cd00712">
    <property type="entry name" value="AsnB"/>
    <property type="match status" value="1"/>
</dbReference>
<dbReference type="Pfam" id="PF00733">
    <property type="entry name" value="Asn_synthase"/>
    <property type="match status" value="1"/>
</dbReference>
<organism evidence="9 10">
    <name type="scientific">Helicobacter colisuis</name>
    <dbReference type="NCBI Taxonomy" id="2949739"/>
    <lineage>
        <taxon>Bacteria</taxon>
        <taxon>Pseudomonadati</taxon>
        <taxon>Campylobacterota</taxon>
        <taxon>Epsilonproteobacteria</taxon>
        <taxon>Campylobacterales</taxon>
        <taxon>Helicobacteraceae</taxon>
        <taxon>Helicobacter</taxon>
    </lineage>
</organism>